<dbReference type="SUPFAM" id="SSF57610">
    <property type="entry name" value="Thyroglobulin type-1 domain"/>
    <property type="match status" value="4"/>
</dbReference>
<dbReference type="Proteomes" id="UP001066276">
    <property type="component" value="Chromosome 2_2"/>
</dbReference>
<keyword evidence="3" id="KW-0677">Repeat</keyword>
<comment type="caution">
    <text evidence="7">The sequence shown here is derived from an EMBL/GenBank/DDBJ whole genome shotgun (WGS) entry which is preliminary data.</text>
</comment>
<evidence type="ECO:0000256" key="1">
    <source>
        <dbReference type="ARBA" id="ARBA00004613"/>
    </source>
</evidence>
<dbReference type="PROSITE" id="PS51162">
    <property type="entry name" value="THYROGLOBULIN_1_2"/>
    <property type="match status" value="4"/>
</dbReference>
<dbReference type="PROSITE" id="PS00484">
    <property type="entry name" value="THYROGLOBULIN_1_1"/>
    <property type="match status" value="2"/>
</dbReference>
<evidence type="ECO:0000259" key="6">
    <source>
        <dbReference type="PROSITE" id="PS51162"/>
    </source>
</evidence>
<dbReference type="GO" id="GO:0007160">
    <property type="term" value="P:cell-matrix adhesion"/>
    <property type="evidence" value="ECO:0007669"/>
    <property type="project" value="TreeGrafter"/>
</dbReference>
<dbReference type="SMART" id="SM00211">
    <property type="entry name" value="TY"/>
    <property type="match status" value="4"/>
</dbReference>
<evidence type="ECO:0000256" key="3">
    <source>
        <dbReference type="ARBA" id="ARBA00022737"/>
    </source>
</evidence>
<keyword evidence="2" id="KW-0964">Secreted</keyword>
<dbReference type="PANTHER" id="PTHR12352:SF3">
    <property type="entry name" value="NIDOGEN-2"/>
    <property type="match status" value="1"/>
</dbReference>
<keyword evidence="4 5" id="KW-1015">Disulfide bond</keyword>
<sequence>MFLAGPSKCELERFTAASSGDVLVPSCDDRGQYRPLQCQRGGQCWCVDARGREIYGTRSAGEPPSCSEGQGCIFKRRQALSRLFYGPVGYFRQHSLFKEQSKVSGSTETSPKHCSSYLQELFATSGLLSYVGQRQEVNQSKIVPVLSEAIQGLFPSRKLGTTALQLTSSAKRFQQNLFGGKFLKNLSGFNFTGSIGQRGKLNFSQFFEQVGLQGMYSGGNFVELAKLFSPEDNSYLTKESLGFSKDTFNLDQTISDNFGHRVNLQENQNMLAALSSLLEQKEFLTLMQHVTSVPESIAVDLTDVIKAVLELQECDEASSEIFVPTCTNDGRYDEVQCLAGECWCVDASGNEILGSKIFGKHPKCPTECEKTRDRLNTIKKSQPANSELFVPSCTSDGAFLPVQCAGKKCFCVDLEGRSLPGTESAAGEPYQCPSACQLTAGQSFLQMVQVLLSSPATLPQFSSVYIPQCKADGGWRAVQCNGPTEQAFDWYQAWVSQNNAGKDVPLMDIINEIMEYKKTSAQDFAVFVGRLYGAGHQNVFPIFSKYATFDSIPSGVLEGNFTSESDNILLNPYIFWRLLNGSSSRYPGSYRDFNLPYGHFELRNCWCVDEDGMEIQGTRAEINKIPKCR</sequence>
<dbReference type="InterPro" id="IPR051950">
    <property type="entry name" value="Dev_reg/Prot_inhib"/>
</dbReference>
<evidence type="ECO:0000256" key="2">
    <source>
        <dbReference type="ARBA" id="ARBA00022525"/>
    </source>
</evidence>
<feature type="domain" description="Thyroglobulin type-1" evidence="6">
    <location>
        <begin position="433"/>
        <end position="628"/>
    </location>
</feature>
<dbReference type="Pfam" id="PF00086">
    <property type="entry name" value="Thyroglobulin_1"/>
    <property type="match status" value="5"/>
</dbReference>
<name>A0AAV7UYP6_PLEWA</name>
<dbReference type="GO" id="GO:0005615">
    <property type="term" value="C:extracellular space"/>
    <property type="evidence" value="ECO:0007669"/>
    <property type="project" value="TreeGrafter"/>
</dbReference>
<dbReference type="InterPro" id="IPR000716">
    <property type="entry name" value="Thyroglobulin_1"/>
</dbReference>
<proteinExistence type="predicted"/>
<dbReference type="PANTHER" id="PTHR12352">
    <property type="entry name" value="SECRETED MODULAR CALCIUM-BINDING PROTEIN"/>
    <property type="match status" value="1"/>
</dbReference>
<comment type="subcellular location">
    <subcellularLocation>
        <location evidence="1">Secreted</location>
    </subcellularLocation>
</comment>
<dbReference type="InterPro" id="IPR036857">
    <property type="entry name" value="Thyroglobulin_1_sf"/>
</dbReference>
<feature type="domain" description="Thyroglobulin type-1" evidence="6">
    <location>
        <begin position="311"/>
        <end position="364"/>
    </location>
</feature>
<dbReference type="Gene3D" id="4.10.800.10">
    <property type="entry name" value="Thyroglobulin type-1"/>
    <property type="match status" value="5"/>
</dbReference>
<gene>
    <name evidence="7" type="ORF">NDU88_003517</name>
</gene>
<comment type="caution">
    <text evidence="5">Lacks conserved residue(s) required for the propagation of feature annotation.</text>
</comment>
<accession>A0AAV7UYP6</accession>
<feature type="domain" description="Thyroglobulin type-1" evidence="6">
    <location>
        <begin position="6"/>
        <end position="66"/>
    </location>
</feature>
<evidence type="ECO:0000313" key="7">
    <source>
        <dbReference type="EMBL" id="KAJ1194224.1"/>
    </source>
</evidence>
<dbReference type="GO" id="GO:0005604">
    <property type="term" value="C:basement membrane"/>
    <property type="evidence" value="ECO:0007669"/>
    <property type="project" value="TreeGrafter"/>
</dbReference>
<organism evidence="7 8">
    <name type="scientific">Pleurodeles waltl</name>
    <name type="common">Iberian ribbed newt</name>
    <dbReference type="NCBI Taxonomy" id="8319"/>
    <lineage>
        <taxon>Eukaryota</taxon>
        <taxon>Metazoa</taxon>
        <taxon>Chordata</taxon>
        <taxon>Craniata</taxon>
        <taxon>Vertebrata</taxon>
        <taxon>Euteleostomi</taxon>
        <taxon>Amphibia</taxon>
        <taxon>Batrachia</taxon>
        <taxon>Caudata</taxon>
        <taxon>Salamandroidea</taxon>
        <taxon>Salamandridae</taxon>
        <taxon>Pleurodelinae</taxon>
        <taxon>Pleurodeles</taxon>
    </lineage>
</organism>
<evidence type="ECO:0000313" key="8">
    <source>
        <dbReference type="Proteomes" id="UP001066276"/>
    </source>
</evidence>
<evidence type="ECO:0000256" key="5">
    <source>
        <dbReference type="PROSITE-ProRule" id="PRU00500"/>
    </source>
</evidence>
<reference evidence="7" key="1">
    <citation type="journal article" date="2022" name="bioRxiv">
        <title>Sequencing and chromosome-scale assembly of the giantPleurodeles waltlgenome.</title>
        <authorList>
            <person name="Brown T."/>
            <person name="Elewa A."/>
            <person name="Iarovenko S."/>
            <person name="Subramanian E."/>
            <person name="Araus A.J."/>
            <person name="Petzold A."/>
            <person name="Susuki M."/>
            <person name="Suzuki K.-i.T."/>
            <person name="Hayashi T."/>
            <person name="Toyoda A."/>
            <person name="Oliveira C."/>
            <person name="Osipova E."/>
            <person name="Leigh N.D."/>
            <person name="Simon A."/>
            <person name="Yun M.H."/>
        </authorList>
    </citation>
    <scope>NUCLEOTIDE SEQUENCE</scope>
    <source>
        <strain evidence="7">20211129_DDA</strain>
        <tissue evidence="7">Liver</tissue>
    </source>
</reference>
<dbReference type="AlphaFoldDB" id="A0AAV7UYP6"/>
<feature type="domain" description="Thyroglobulin type-1" evidence="6">
    <location>
        <begin position="365"/>
        <end position="432"/>
    </location>
</feature>
<feature type="disulfide bond" evidence="5">
    <location>
        <begin position="344"/>
        <end position="364"/>
    </location>
</feature>
<evidence type="ECO:0000256" key="4">
    <source>
        <dbReference type="ARBA" id="ARBA00023157"/>
    </source>
</evidence>
<protein>
    <recommendedName>
        <fullName evidence="6">Thyroglobulin type-1 domain-containing protein</fullName>
    </recommendedName>
</protein>
<dbReference type="EMBL" id="JANPWB010000004">
    <property type="protein sequence ID" value="KAJ1194224.1"/>
    <property type="molecule type" value="Genomic_DNA"/>
</dbReference>
<dbReference type="CDD" id="cd00191">
    <property type="entry name" value="TY"/>
    <property type="match status" value="4"/>
</dbReference>
<feature type="disulfide bond" evidence="5">
    <location>
        <begin position="46"/>
        <end position="66"/>
    </location>
</feature>
<keyword evidence="8" id="KW-1185">Reference proteome</keyword>